<dbReference type="Gene3D" id="1.20.120.420">
    <property type="entry name" value="translation initiation factor eif-2b, domain 1"/>
    <property type="match status" value="1"/>
</dbReference>
<dbReference type="Gene3D" id="3.40.50.10470">
    <property type="entry name" value="Translation initiation factor eif-2b, domain 2"/>
    <property type="match status" value="1"/>
</dbReference>
<dbReference type="Pfam" id="PF01008">
    <property type="entry name" value="IF-2B"/>
    <property type="match status" value="1"/>
</dbReference>
<dbReference type="PANTHER" id="PTHR43475">
    <property type="entry name" value="METHYLTHIORIBOSE-1-PHOSPHATE ISOMERASE"/>
    <property type="match status" value="1"/>
</dbReference>
<dbReference type="AlphaFoldDB" id="A0A447IU92"/>
<reference evidence="2" key="1">
    <citation type="submission" date="2018-12" db="EMBL/GenBank/DDBJ databases">
        <authorList>
            <person name="Jaffe A."/>
        </authorList>
    </citation>
    <scope>NUCLEOTIDE SEQUENCE</scope>
</reference>
<dbReference type="EMBL" id="LR131710">
    <property type="protein sequence ID" value="VDS11098.1"/>
    <property type="molecule type" value="Genomic_DNA"/>
</dbReference>
<dbReference type="InterPro" id="IPR027363">
    <property type="entry name" value="M1Pi_N"/>
</dbReference>
<accession>A0A447IU92</accession>
<dbReference type="SUPFAM" id="SSF100950">
    <property type="entry name" value="NagB/RpiA/CoA transferase-like"/>
    <property type="match status" value="1"/>
</dbReference>
<dbReference type="EMBL" id="LR131721">
    <property type="protein sequence ID" value="VDS11109.1"/>
    <property type="molecule type" value="Genomic_DNA"/>
</dbReference>
<sequence>MVKEVERIIRGIKSVKIQGATNIAKAAVKIYSISPSNSTIKKLVEARPTEPMLQNVIETMKKGAGKNEILMHFSEAQEKINKNVLKVIKNNSVVFTHCHSTNVVKSLINAKRKGRKFEVYNTETRPLFQGRKTAQELSKAGIKVTMFVDSAIEIALEKKQDAKKVSIVFLGADAILKNSDVVNKVGSGLISVIAKKNKLPLYIIADSWKFSKNSVALEQRGYNEVWNDKIAKNIIIKNPAFEKVPAKNIKAIISELGILSPKEFVRKTKKRF</sequence>
<dbReference type="InterPro" id="IPR042529">
    <property type="entry name" value="IF_2B-like_C"/>
</dbReference>
<dbReference type="InterPro" id="IPR037171">
    <property type="entry name" value="NagB/RpiA_transferase-like"/>
</dbReference>
<keyword evidence="2" id="KW-0413">Isomerase</keyword>
<evidence type="ECO:0000313" key="2">
    <source>
        <dbReference type="EMBL" id="VDS11098.1"/>
    </source>
</evidence>
<proteinExistence type="inferred from homology"/>
<name>A0A447IU92_9ARCH</name>
<evidence type="ECO:0000256" key="1">
    <source>
        <dbReference type="RuleBase" id="RU003814"/>
    </source>
</evidence>
<dbReference type="InterPro" id="IPR000649">
    <property type="entry name" value="IF-2B-related"/>
</dbReference>
<dbReference type="GO" id="GO:0046523">
    <property type="term" value="F:S-methyl-5-thioribose-1-phosphate isomerase activity"/>
    <property type="evidence" value="ECO:0007669"/>
    <property type="project" value="TreeGrafter"/>
</dbReference>
<dbReference type="EMBL" id="LR131691">
    <property type="protein sequence ID" value="VDS11079.1"/>
    <property type="molecule type" value="Genomic_DNA"/>
</dbReference>
<organism evidence="2">
    <name type="scientific">uncultured Candidatus Pacearchaeota archaeon</name>
    <dbReference type="NCBI Taxonomy" id="2109283"/>
    <lineage>
        <taxon>Archaea</taxon>
        <taxon>Candidatus Pacearchaeota</taxon>
        <taxon>environmental samples</taxon>
    </lineage>
</organism>
<dbReference type="PANTHER" id="PTHR43475:SF2">
    <property type="entry name" value="RIBOSE 1,5-BISPHOSPHATE ISOMERASE"/>
    <property type="match status" value="1"/>
</dbReference>
<gene>
    <name evidence="2" type="primary">e2b2</name>
</gene>
<dbReference type="GO" id="GO:0019509">
    <property type="term" value="P:L-methionine salvage from methylthioadenosine"/>
    <property type="evidence" value="ECO:0007669"/>
    <property type="project" value="TreeGrafter"/>
</dbReference>
<comment type="similarity">
    <text evidence="1">Belongs to the eIF-2B alpha/beta/delta subunits family.</text>
</comment>
<protein>
    <submittedName>
        <fullName evidence="2">R15P Isomerase</fullName>
    </submittedName>
</protein>